<keyword evidence="3" id="KW-1185">Reference proteome</keyword>
<keyword evidence="1" id="KW-0812">Transmembrane</keyword>
<proteinExistence type="predicted"/>
<protein>
    <recommendedName>
        <fullName evidence="4">Type 4 fimbrial biogenesis protein PilX N-terminal domain-containing protein</fullName>
    </recommendedName>
</protein>
<name>A0ABW1L3U5_9BACL</name>
<keyword evidence="1" id="KW-1133">Transmembrane helix</keyword>
<evidence type="ECO:0000313" key="2">
    <source>
        <dbReference type="EMBL" id="MFC6037851.1"/>
    </source>
</evidence>
<sequence>MDQLKNQKGYILLIVLMLIIVFSVLGLSLLSLNITSAKQFNNKEKTVQARHTAEMGALHYKAYIAEEWKNLKNKNKSVINVFNGFNQGQRKQIKAEYLEKLNVNNNKFCDTIKAYSLETSEYTATNMTTDCSPAISDNLEWEFNVTIQNKPTVKNDKVVKLSATVKMNAPFYEVKDDWIGTPVNTGKNKKKNKDTYGKYKTLSVINEDVLMDDFSSDTKEWIQFNKSVYAKNSFNMKPMSCAIVKGDFRVDGSILFYSKATIFIYGDADLPSSLDYHNNHGGIFVAGRVSITGVLQPTNPYMGIDPKVNPGNCAVPNDFVIKEPSAIANEPVLTVIYN</sequence>
<dbReference type="EMBL" id="JBHSRI010000002">
    <property type="protein sequence ID" value="MFC6037851.1"/>
    <property type="molecule type" value="Genomic_DNA"/>
</dbReference>
<evidence type="ECO:0008006" key="4">
    <source>
        <dbReference type="Google" id="ProtNLM"/>
    </source>
</evidence>
<comment type="caution">
    <text evidence="2">The sequence shown here is derived from an EMBL/GenBank/DDBJ whole genome shotgun (WGS) entry which is preliminary data.</text>
</comment>
<gene>
    <name evidence="2" type="ORF">ACFPYN_00160</name>
</gene>
<evidence type="ECO:0000256" key="1">
    <source>
        <dbReference type="SAM" id="Phobius"/>
    </source>
</evidence>
<dbReference type="Proteomes" id="UP001596170">
    <property type="component" value="Unassembled WGS sequence"/>
</dbReference>
<accession>A0ABW1L3U5</accession>
<organism evidence="2 3">
    <name type="scientific">Paenisporosarcina macmurdoensis</name>
    <dbReference type="NCBI Taxonomy" id="212659"/>
    <lineage>
        <taxon>Bacteria</taxon>
        <taxon>Bacillati</taxon>
        <taxon>Bacillota</taxon>
        <taxon>Bacilli</taxon>
        <taxon>Bacillales</taxon>
        <taxon>Caryophanaceae</taxon>
        <taxon>Paenisporosarcina</taxon>
    </lineage>
</organism>
<feature type="transmembrane region" description="Helical" evidence="1">
    <location>
        <begin position="12"/>
        <end position="32"/>
    </location>
</feature>
<evidence type="ECO:0000313" key="3">
    <source>
        <dbReference type="Proteomes" id="UP001596170"/>
    </source>
</evidence>
<keyword evidence="1" id="KW-0472">Membrane</keyword>
<reference evidence="3" key="1">
    <citation type="journal article" date="2019" name="Int. J. Syst. Evol. Microbiol.">
        <title>The Global Catalogue of Microorganisms (GCM) 10K type strain sequencing project: providing services to taxonomists for standard genome sequencing and annotation.</title>
        <authorList>
            <consortium name="The Broad Institute Genomics Platform"/>
            <consortium name="The Broad Institute Genome Sequencing Center for Infectious Disease"/>
            <person name="Wu L."/>
            <person name="Ma J."/>
        </authorList>
    </citation>
    <scope>NUCLEOTIDE SEQUENCE [LARGE SCALE GENOMIC DNA]</scope>
    <source>
        <strain evidence="3">CCUG 54527</strain>
    </source>
</reference>
<dbReference type="RefSeq" id="WP_377731843.1">
    <property type="nucleotide sequence ID" value="NZ_JBHSRI010000002.1"/>
</dbReference>